<protein>
    <submittedName>
        <fullName evidence="24">Tyrosine 3-monooxygenase</fullName>
    </submittedName>
</protein>
<keyword evidence="7 18" id="KW-0378">Hydrolase</keyword>
<evidence type="ECO:0000259" key="23">
    <source>
        <dbReference type="PROSITE" id="PS51888"/>
    </source>
</evidence>
<evidence type="ECO:0000313" key="24">
    <source>
        <dbReference type="EMBL" id="ODN00260.1"/>
    </source>
</evidence>
<dbReference type="PROSITE" id="PS50240">
    <property type="entry name" value="TRYPSIN_DOM"/>
    <property type="match status" value="1"/>
</dbReference>
<evidence type="ECO:0000256" key="18">
    <source>
        <dbReference type="RuleBase" id="RU363034"/>
    </source>
</evidence>
<keyword evidence="4 18" id="KW-0645">Protease</keyword>
<dbReference type="Pfam" id="PF00089">
    <property type="entry name" value="Trypsin"/>
    <property type="match status" value="1"/>
</dbReference>
<evidence type="ECO:0000256" key="19">
    <source>
        <dbReference type="SAM" id="MobiDB-lite"/>
    </source>
</evidence>
<comment type="subcellular location">
    <subcellularLocation>
        <location evidence="2">Cell projection</location>
        <location evidence="2">Axon</location>
    </subcellularLocation>
</comment>
<dbReference type="PROSITE" id="PS00135">
    <property type="entry name" value="TRYPSIN_SER"/>
    <property type="match status" value="1"/>
</dbReference>
<feature type="binding site" evidence="17">
    <location>
        <position position="790"/>
    </location>
    <ligand>
        <name>Fe cation</name>
        <dbReference type="ChEBI" id="CHEBI:24875"/>
    </ligand>
</feature>
<dbReference type="GO" id="GO:0048066">
    <property type="term" value="P:developmental pigmentation"/>
    <property type="evidence" value="ECO:0007669"/>
    <property type="project" value="UniProtKB-ARBA"/>
</dbReference>
<dbReference type="InterPro" id="IPR036329">
    <property type="entry name" value="Aro-AA_hydroxylase_C_sf"/>
</dbReference>
<dbReference type="InterPro" id="IPR018301">
    <property type="entry name" value="ArAA_hydroxylase_Fe/CU_BS"/>
</dbReference>
<proteinExistence type="inferred from homology"/>
<keyword evidence="9" id="KW-0560">Oxidoreductase</keyword>
<keyword evidence="6 20" id="KW-0732">Signal</keyword>
<evidence type="ECO:0000259" key="22">
    <source>
        <dbReference type="PROSITE" id="PS51410"/>
    </source>
</evidence>
<dbReference type="PROSITE" id="PS00367">
    <property type="entry name" value="BH4_AAA_HYDROXYL_1"/>
    <property type="match status" value="1"/>
</dbReference>
<dbReference type="InterPro" id="IPR043504">
    <property type="entry name" value="Peptidase_S1_PA_chymotrypsin"/>
</dbReference>
<dbReference type="SUPFAM" id="SSF55021">
    <property type="entry name" value="ACT-like"/>
    <property type="match status" value="1"/>
</dbReference>
<dbReference type="PANTHER" id="PTHR11473">
    <property type="entry name" value="AROMATIC AMINO ACID HYDROXYLASE"/>
    <property type="match status" value="1"/>
</dbReference>
<evidence type="ECO:0000256" key="2">
    <source>
        <dbReference type="ARBA" id="ARBA00004489"/>
    </source>
</evidence>
<evidence type="ECO:0000256" key="1">
    <source>
        <dbReference type="ARBA" id="ARBA00001954"/>
    </source>
</evidence>
<dbReference type="Gene3D" id="2.40.10.10">
    <property type="entry name" value="Trypsin-like serine proteases"/>
    <property type="match status" value="2"/>
</dbReference>
<evidence type="ECO:0000256" key="11">
    <source>
        <dbReference type="ARBA" id="ARBA00023033"/>
    </source>
</evidence>
<evidence type="ECO:0000256" key="9">
    <source>
        <dbReference type="ARBA" id="ARBA00023002"/>
    </source>
</evidence>
<dbReference type="GO" id="GO:0006508">
    <property type="term" value="P:proteolysis"/>
    <property type="evidence" value="ECO:0007669"/>
    <property type="project" value="UniProtKB-KW"/>
</dbReference>
<dbReference type="FunFam" id="1.10.800.10:FF:000004">
    <property type="entry name" value="Tyrosine 3-monooxygenase"/>
    <property type="match status" value="1"/>
</dbReference>
<reference evidence="24 25" key="1">
    <citation type="journal article" date="2016" name="Genome Biol. Evol.">
        <title>Gene Family Evolution Reflects Adaptation to Soil Environmental Stressors in the Genome of the Collembolan Orchesella cincta.</title>
        <authorList>
            <person name="Faddeeva-Vakhrusheva A."/>
            <person name="Derks M.F."/>
            <person name="Anvar S.Y."/>
            <person name="Agamennone V."/>
            <person name="Suring W."/>
            <person name="Smit S."/>
            <person name="van Straalen N.M."/>
            <person name="Roelofs D."/>
        </authorList>
    </citation>
    <scope>NUCLEOTIDE SEQUENCE [LARGE SCALE GENOMIC DNA]</scope>
    <source>
        <tissue evidence="24">Mixed pool</tissue>
    </source>
</reference>
<evidence type="ECO:0000313" key="25">
    <source>
        <dbReference type="Proteomes" id="UP000094527"/>
    </source>
</evidence>
<feature type="binding site" evidence="17">
    <location>
        <position position="835"/>
    </location>
    <ligand>
        <name>Fe cation</name>
        <dbReference type="ChEBI" id="CHEBI:24875"/>
    </ligand>
</feature>
<feature type="chain" id="PRO_5008905032" evidence="20">
    <location>
        <begin position="31"/>
        <end position="960"/>
    </location>
</feature>
<sequence>MTFCKNFKSDIMNTLCVAFLFAFLFTAVFAADDACETPKNEPGLCIPLPNCKELFQLLKKRPVSPTSIHYLQESTCDVNGPQPRVCCPKASDGGNTEVKPPPKPAPTKVEPPPEEKKPRPAPTTNELLQQDITAHKNFNLLPNVSDCGKSINSDRIIGGQDAGLGVYPWMALLGFSADDEPVQYACGGTLINDRYVLTAAHCVTNLPYGYQLKTVRLGEYDQTTKQDCEQVASGAKVCAPPVQDMEIDEIIPHDDYDRQKSRENDIALVRLKKHAALGPFVSPVCIPHGEKLQKVNSKDGNKVIVAGWGRVAYDSPDNAPVLQYVKLGLVSMDECNRFYAHKENFGEHLDDGRFCAGGEEGMDSCKGDSGGPLMMPLRPKSLGGPIRIFQLGVVSLGPSKCGHAGQPALYSKTQPTSFIIYLVANLNMIVANNKGTKEGFPIKKSYSTEDNLCWTDMIENTYPSQRRSLVEENQQNWLQDAPEELSGLSDGLIVIKNSSSLTTGNSGFEAGISEEPEESRKPKAHANVKSKVEEKEQEEATLVLSLKNNMMELTSILKTIDEGKGVVVHMESRPSREEVCQFDVLVKMKIKWSDLAQLLKTLRHNPAIHVVNVVSTHSTIVKEQWFPRHISDLDLCNHLMTKFEPDLDMNHPGFSDQSYRARRKMIADIAFDYKFGDPIPRVEYHDWEIETWRHVFNKVVSLLSSHACKQYADAFRLLQREVGYRPDNIPQLDDVSNFLKRRTGFTLRPAAGLLSARDFLASLAFRVFQCTQYVRHASSPDHSPEPDCIHELLGHVPMLADPTFAQFSQELGLASLGATDEEIEQFSTVYWFTVEFGLCKENGITKAYGAGLMSSFGELEHALSDKPEHRNFDPKVTAVQPYQDQDYQDVYFVAESFTDAKEKFRRWVAEFMSRPYEIRYDPFTQNIEILDSADKLDKAVMQLQLEVNYLSNAVSHMKFR</sequence>
<keyword evidence="14" id="KW-0325">Glycoprotein</keyword>
<dbReference type="SUPFAM" id="SSF56534">
    <property type="entry name" value="Aromatic aminoacid monoxygenases, catalytic and oligomerization domains"/>
    <property type="match status" value="1"/>
</dbReference>
<dbReference type="Gene3D" id="3.30.1640.30">
    <property type="match status" value="1"/>
</dbReference>
<dbReference type="EMBL" id="LJIJ01000220">
    <property type="protein sequence ID" value="ODN00260.1"/>
    <property type="molecule type" value="Genomic_DNA"/>
</dbReference>
<dbReference type="STRING" id="48709.A0A1D2N4Q6"/>
<dbReference type="InterPro" id="IPR001254">
    <property type="entry name" value="Trypsin_dom"/>
</dbReference>
<keyword evidence="8 18" id="KW-0720">Serine protease</keyword>
<evidence type="ECO:0000259" key="21">
    <source>
        <dbReference type="PROSITE" id="PS50240"/>
    </source>
</evidence>
<evidence type="ECO:0000256" key="4">
    <source>
        <dbReference type="ARBA" id="ARBA00022670"/>
    </source>
</evidence>
<evidence type="ECO:0000256" key="17">
    <source>
        <dbReference type="PIRSR" id="PIRSR601273-2"/>
    </source>
</evidence>
<feature type="signal peptide" evidence="20">
    <location>
        <begin position="1"/>
        <end position="30"/>
    </location>
</feature>
<evidence type="ECO:0000256" key="6">
    <source>
        <dbReference type="ARBA" id="ARBA00022729"/>
    </source>
</evidence>
<dbReference type="InterPro" id="IPR033116">
    <property type="entry name" value="TRYPSIN_SER"/>
</dbReference>
<dbReference type="InterPro" id="IPR019774">
    <property type="entry name" value="Aromatic-AA_hydroxylase_C"/>
</dbReference>
<dbReference type="SMART" id="SM00680">
    <property type="entry name" value="CLIP"/>
    <property type="match status" value="1"/>
</dbReference>
<name>A0A1D2N4Q6_ORCCI</name>
<dbReference type="OrthoDB" id="983542at2759"/>
<keyword evidence="25" id="KW-1185">Reference proteome</keyword>
<dbReference type="SMART" id="SM00020">
    <property type="entry name" value="Tryp_SPc"/>
    <property type="match status" value="1"/>
</dbReference>
<dbReference type="GO" id="GO:0030424">
    <property type="term" value="C:axon"/>
    <property type="evidence" value="ECO:0007669"/>
    <property type="project" value="UniProtKB-SubCell"/>
</dbReference>
<dbReference type="Proteomes" id="UP000094527">
    <property type="component" value="Unassembled WGS sequence"/>
</dbReference>
<dbReference type="CDD" id="cd03345">
    <property type="entry name" value="eu_TyrOH"/>
    <property type="match status" value="1"/>
</dbReference>
<keyword evidence="13" id="KW-1015">Disulfide bond</keyword>
<dbReference type="InterPro" id="IPR009003">
    <property type="entry name" value="Peptidase_S1_PA"/>
</dbReference>
<dbReference type="FunFam" id="2.40.10.10:FF:000028">
    <property type="entry name" value="Serine protease easter"/>
    <property type="match status" value="1"/>
</dbReference>
<dbReference type="NCBIfam" id="TIGR01269">
    <property type="entry name" value="Tyr_3_monoox"/>
    <property type="match status" value="1"/>
</dbReference>
<dbReference type="InterPro" id="IPR041903">
    <property type="entry name" value="Eu_TyrOH_cat"/>
</dbReference>
<dbReference type="InterPro" id="IPR038565">
    <property type="entry name" value="CLIP_sf"/>
</dbReference>
<dbReference type="GO" id="GO:0004511">
    <property type="term" value="F:tyrosine 3-monooxygenase activity"/>
    <property type="evidence" value="ECO:0007669"/>
    <property type="project" value="InterPro"/>
</dbReference>
<evidence type="ECO:0000256" key="12">
    <source>
        <dbReference type="ARBA" id="ARBA00023145"/>
    </source>
</evidence>
<dbReference type="InterPro" id="IPR022700">
    <property type="entry name" value="CLIP"/>
</dbReference>
<evidence type="ECO:0000256" key="8">
    <source>
        <dbReference type="ARBA" id="ARBA00022825"/>
    </source>
</evidence>
<dbReference type="PROSITE" id="PS00134">
    <property type="entry name" value="TRYPSIN_HIS"/>
    <property type="match status" value="1"/>
</dbReference>
<accession>A0A1D2N4Q6</accession>
<keyword evidence="10 17" id="KW-0408">Iron</keyword>
<dbReference type="FunFam" id="3.30.1640.30:FF:000001">
    <property type="entry name" value="Serine protease 7"/>
    <property type="match status" value="1"/>
</dbReference>
<dbReference type="GO" id="GO:0004252">
    <property type="term" value="F:serine-type endopeptidase activity"/>
    <property type="evidence" value="ECO:0007669"/>
    <property type="project" value="InterPro"/>
</dbReference>
<organism evidence="24 25">
    <name type="scientific">Orchesella cincta</name>
    <name type="common">Springtail</name>
    <name type="synonym">Podura cincta</name>
    <dbReference type="NCBI Taxonomy" id="48709"/>
    <lineage>
        <taxon>Eukaryota</taxon>
        <taxon>Metazoa</taxon>
        <taxon>Ecdysozoa</taxon>
        <taxon>Arthropoda</taxon>
        <taxon>Hexapoda</taxon>
        <taxon>Collembola</taxon>
        <taxon>Entomobryomorpha</taxon>
        <taxon>Entomobryoidea</taxon>
        <taxon>Orchesellidae</taxon>
        <taxon>Orchesellinae</taxon>
        <taxon>Orchesella</taxon>
    </lineage>
</organism>
<keyword evidence="5 17" id="KW-0479">Metal-binding</keyword>
<dbReference type="GO" id="GO:0006585">
    <property type="term" value="P:dopamine biosynthetic process from tyrosine"/>
    <property type="evidence" value="ECO:0007669"/>
    <property type="project" value="TreeGrafter"/>
</dbReference>
<feature type="region of interest" description="Disordered" evidence="19">
    <location>
        <begin position="505"/>
        <end position="534"/>
    </location>
</feature>
<dbReference type="PANTHER" id="PTHR11473:SF15">
    <property type="entry name" value="TYROSINE 3-MONOOXYGENASE"/>
    <property type="match status" value="1"/>
</dbReference>
<dbReference type="SUPFAM" id="SSF50494">
    <property type="entry name" value="Trypsin-like serine proteases"/>
    <property type="match status" value="1"/>
</dbReference>
<feature type="domain" description="Clip" evidence="23">
    <location>
        <begin position="34"/>
        <end position="87"/>
    </location>
</feature>
<dbReference type="InterPro" id="IPR045865">
    <property type="entry name" value="ACT-like_dom_sf"/>
</dbReference>
<comment type="similarity">
    <text evidence="16">Belongs to the peptidase S1 family. CLIP subfamily.</text>
</comment>
<feature type="domain" description="Peptidase S1" evidence="21">
    <location>
        <begin position="156"/>
        <end position="427"/>
    </location>
</feature>
<dbReference type="InterPro" id="IPR001273">
    <property type="entry name" value="ArAA_hydroxylase"/>
</dbReference>
<dbReference type="AlphaFoldDB" id="A0A1D2N4Q6"/>
<dbReference type="InterPro" id="IPR036951">
    <property type="entry name" value="ArAA_hydroxylase_sf"/>
</dbReference>
<evidence type="ECO:0000256" key="7">
    <source>
        <dbReference type="ARBA" id="ARBA00022801"/>
    </source>
</evidence>
<evidence type="ECO:0000256" key="13">
    <source>
        <dbReference type="ARBA" id="ARBA00023157"/>
    </source>
</evidence>
<evidence type="ECO:0000256" key="3">
    <source>
        <dbReference type="ARBA" id="ARBA00009712"/>
    </source>
</evidence>
<comment type="cofactor">
    <cofactor evidence="1 17">
        <name>Fe(2+)</name>
        <dbReference type="ChEBI" id="CHEBI:29033"/>
    </cofactor>
</comment>
<dbReference type="Gene3D" id="1.10.800.10">
    <property type="entry name" value="Aromatic amino acid hydroxylase"/>
    <property type="match status" value="1"/>
</dbReference>
<evidence type="ECO:0000256" key="15">
    <source>
        <dbReference type="ARBA" id="ARBA00023273"/>
    </source>
</evidence>
<dbReference type="InterPro" id="IPR018114">
    <property type="entry name" value="TRYPSIN_HIS"/>
</dbReference>
<dbReference type="PRINTS" id="PR00372">
    <property type="entry name" value="FYWHYDRXLASE"/>
</dbReference>
<dbReference type="Pfam" id="PF00351">
    <property type="entry name" value="Biopterin_H"/>
    <property type="match status" value="1"/>
</dbReference>
<evidence type="ECO:0000256" key="5">
    <source>
        <dbReference type="ARBA" id="ARBA00022723"/>
    </source>
</evidence>
<keyword evidence="12" id="KW-0865">Zymogen</keyword>
<evidence type="ECO:0000256" key="16">
    <source>
        <dbReference type="ARBA" id="ARBA00024195"/>
    </source>
</evidence>
<feature type="domain" description="Biopterin-dependent aromatic amino acid hydroxylase family profile" evidence="22">
    <location>
        <begin position="611"/>
        <end position="958"/>
    </location>
</feature>
<feature type="binding site" evidence="17">
    <location>
        <position position="795"/>
    </location>
    <ligand>
        <name>Fe cation</name>
        <dbReference type="ChEBI" id="CHEBI:24875"/>
    </ligand>
</feature>
<dbReference type="Pfam" id="PF12032">
    <property type="entry name" value="CLIP"/>
    <property type="match status" value="1"/>
</dbReference>
<gene>
    <name evidence="24" type="ORF">Ocin01_06413</name>
</gene>
<comment type="caution">
    <text evidence="24">The sequence shown here is derived from an EMBL/GenBank/DDBJ whole genome shotgun (WGS) entry which is preliminary data.</text>
</comment>
<dbReference type="InterPro" id="IPR005962">
    <property type="entry name" value="Tyr_3_mOase"/>
</dbReference>
<dbReference type="CDD" id="cd00190">
    <property type="entry name" value="Tryp_SPc"/>
    <property type="match status" value="1"/>
</dbReference>
<keyword evidence="15" id="KW-0966">Cell projection</keyword>
<keyword evidence="11 24" id="KW-0503">Monooxygenase</keyword>
<dbReference type="GO" id="GO:0005737">
    <property type="term" value="C:cytoplasm"/>
    <property type="evidence" value="ECO:0007669"/>
    <property type="project" value="TreeGrafter"/>
</dbReference>
<evidence type="ECO:0000256" key="20">
    <source>
        <dbReference type="SAM" id="SignalP"/>
    </source>
</evidence>
<dbReference type="PROSITE" id="PS51410">
    <property type="entry name" value="BH4_AAA_HYDROXYL_2"/>
    <property type="match status" value="1"/>
</dbReference>
<comment type="similarity">
    <text evidence="3">Belongs to the biopterin-dependent aromatic amino acid hydroxylase family.</text>
</comment>
<feature type="region of interest" description="Disordered" evidence="19">
    <location>
        <begin position="89"/>
        <end position="123"/>
    </location>
</feature>
<dbReference type="PROSITE" id="PS51888">
    <property type="entry name" value="CLIP"/>
    <property type="match status" value="1"/>
</dbReference>
<evidence type="ECO:0000256" key="14">
    <source>
        <dbReference type="ARBA" id="ARBA00023180"/>
    </source>
</evidence>
<evidence type="ECO:0000256" key="10">
    <source>
        <dbReference type="ARBA" id="ARBA00023004"/>
    </source>
</evidence>
<dbReference type="GO" id="GO:0005506">
    <property type="term" value="F:iron ion binding"/>
    <property type="evidence" value="ECO:0007669"/>
    <property type="project" value="InterPro"/>
</dbReference>
<dbReference type="GO" id="GO:0043204">
    <property type="term" value="C:perikaryon"/>
    <property type="evidence" value="ECO:0007669"/>
    <property type="project" value="TreeGrafter"/>
</dbReference>